<evidence type="ECO:0000313" key="3">
    <source>
        <dbReference type="EMBL" id="TYB48895.1"/>
    </source>
</evidence>
<name>A0A5D0NWT0_9ACTN</name>
<evidence type="ECO:0000256" key="1">
    <source>
        <dbReference type="SAM" id="MobiDB-lite"/>
    </source>
</evidence>
<organism evidence="3 4">
    <name type="scientific">Actinomadura chibensis</name>
    <dbReference type="NCBI Taxonomy" id="392828"/>
    <lineage>
        <taxon>Bacteria</taxon>
        <taxon>Bacillati</taxon>
        <taxon>Actinomycetota</taxon>
        <taxon>Actinomycetes</taxon>
        <taxon>Streptosporangiales</taxon>
        <taxon>Thermomonosporaceae</taxon>
        <taxon>Actinomadura</taxon>
    </lineage>
</organism>
<proteinExistence type="predicted"/>
<evidence type="ECO:0000256" key="2">
    <source>
        <dbReference type="SAM" id="SignalP"/>
    </source>
</evidence>
<dbReference type="SUPFAM" id="SSF50494">
    <property type="entry name" value="Trypsin-like serine proteases"/>
    <property type="match status" value="1"/>
</dbReference>
<dbReference type="AlphaFoldDB" id="A0A5D0NWT0"/>
<keyword evidence="4" id="KW-1185">Reference proteome</keyword>
<reference evidence="3 4" key="1">
    <citation type="submission" date="2019-08" db="EMBL/GenBank/DDBJ databases">
        <title>Actinomadura sp. nov. CYP1-5 isolated from mountain soil.</title>
        <authorList>
            <person name="Songsumanus A."/>
            <person name="Kuncharoen N."/>
            <person name="Kudo T."/>
            <person name="Yuki M."/>
            <person name="Igarashi Y."/>
            <person name="Tanasupawat S."/>
        </authorList>
    </citation>
    <scope>NUCLEOTIDE SEQUENCE [LARGE SCALE GENOMIC DNA]</scope>
    <source>
        <strain evidence="3 4">JCM 14158</strain>
    </source>
</reference>
<dbReference type="EMBL" id="VSFG01000001">
    <property type="protein sequence ID" value="TYB48895.1"/>
    <property type="molecule type" value="Genomic_DNA"/>
</dbReference>
<feature type="signal peptide" evidence="2">
    <location>
        <begin position="1"/>
        <end position="26"/>
    </location>
</feature>
<dbReference type="InterPro" id="IPR043504">
    <property type="entry name" value="Peptidase_S1_PA_chymotrypsin"/>
</dbReference>
<feature type="region of interest" description="Disordered" evidence="1">
    <location>
        <begin position="22"/>
        <end position="43"/>
    </location>
</feature>
<dbReference type="RefSeq" id="WP_148344127.1">
    <property type="nucleotide sequence ID" value="NZ_VSFG01000001.1"/>
</dbReference>
<evidence type="ECO:0008006" key="5">
    <source>
        <dbReference type="Google" id="ProtNLM"/>
    </source>
</evidence>
<comment type="caution">
    <text evidence="3">The sequence shown here is derived from an EMBL/GenBank/DDBJ whole genome shotgun (WGS) entry which is preliminary data.</text>
</comment>
<sequence>MSAGSVLAVVTAALTTLIGVHTPAAASPAPPPDPGARLTPATSEQVRMAETLRPLHRLAGAALTTGEQDFDRYYAGTRLQPGFGKVEVFLTDTAKGSRFLTALRKRDPGADASRLVIKPAKYSERYLTAKSTLIMARARAGKLPFAVSSTFLPPDGSGLAVEVPDPERARRALAAEAASADAEVFDEAVTVVRGERMEALGGRVDFPSLAGAGLNIENDAGYACTSGLPFYDKAVRAYYVLTAFHCYEALESVGTPTHPGLGQVTGVSKSADAAMIKVVGGGAPEAVAFEDGLDDEDGGISGKVITAVGNTAAGALVCHDGFISFENGKGAPCDWEVKGKTQWNLTAHGITYTAKGMRAEPKSSAAVAYHGDSGAAVYTLNGRYAVKGVGMLSAGGGCGTGSCKVMAFVNVGDISAAFRSLSPMVYDQAPLDGDATTAGVPRPSDFAEITAITP</sequence>
<dbReference type="InterPro" id="IPR009003">
    <property type="entry name" value="Peptidase_S1_PA"/>
</dbReference>
<dbReference type="Proteomes" id="UP000323380">
    <property type="component" value="Unassembled WGS sequence"/>
</dbReference>
<feature type="chain" id="PRO_5022837186" description="S1 family peptidase" evidence="2">
    <location>
        <begin position="27"/>
        <end position="454"/>
    </location>
</feature>
<keyword evidence="2" id="KW-0732">Signal</keyword>
<dbReference type="Gene3D" id="2.40.10.10">
    <property type="entry name" value="Trypsin-like serine proteases"/>
    <property type="match status" value="2"/>
</dbReference>
<accession>A0A5D0NWT0</accession>
<evidence type="ECO:0000313" key="4">
    <source>
        <dbReference type="Proteomes" id="UP000323380"/>
    </source>
</evidence>
<gene>
    <name evidence="3" type="ORF">FXF69_07005</name>
</gene>
<protein>
    <recommendedName>
        <fullName evidence="5">S1 family peptidase</fullName>
    </recommendedName>
</protein>